<keyword evidence="2" id="KW-0547">Nucleotide-binding</keyword>
<protein>
    <submittedName>
        <fullName evidence="2">ATP-binding protein</fullName>
    </submittedName>
</protein>
<dbReference type="SUPFAM" id="SSF55874">
    <property type="entry name" value="ATPase domain of HSP90 chaperone/DNA topoisomerase II/histidine kinase"/>
    <property type="match status" value="1"/>
</dbReference>
<dbReference type="GO" id="GO:0005524">
    <property type="term" value="F:ATP binding"/>
    <property type="evidence" value="ECO:0007669"/>
    <property type="project" value="UniProtKB-KW"/>
</dbReference>
<proteinExistence type="predicted"/>
<accession>A0ABW1DCN4</accession>
<reference evidence="3" key="1">
    <citation type="journal article" date="2019" name="Int. J. Syst. Evol. Microbiol.">
        <title>The Global Catalogue of Microorganisms (GCM) 10K type strain sequencing project: providing services to taxonomists for standard genome sequencing and annotation.</title>
        <authorList>
            <consortium name="The Broad Institute Genomics Platform"/>
            <consortium name="The Broad Institute Genome Sequencing Center for Infectious Disease"/>
            <person name="Wu L."/>
            <person name="Ma J."/>
        </authorList>
    </citation>
    <scope>NUCLEOTIDE SEQUENCE [LARGE SCALE GENOMIC DNA]</scope>
    <source>
        <strain evidence="3">CCUG 53903</strain>
    </source>
</reference>
<feature type="region of interest" description="Disordered" evidence="1">
    <location>
        <begin position="458"/>
        <end position="500"/>
    </location>
</feature>
<dbReference type="InterPro" id="IPR050267">
    <property type="entry name" value="Anti-sigma-factor_SerPK"/>
</dbReference>
<dbReference type="RefSeq" id="WP_379524770.1">
    <property type="nucleotide sequence ID" value="NZ_JBHSPA010000124.1"/>
</dbReference>
<evidence type="ECO:0000256" key="1">
    <source>
        <dbReference type="SAM" id="MobiDB-lite"/>
    </source>
</evidence>
<dbReference type="EMBL" id="JBHSPA010000124">
    <property type="protein sequence ID" value="MFC5835351.1"/>
    <property type="molecule type" value="Genomic_DNA"/>
</dbReference>
<dbReference type="PANTHER" id="PTHR35526">
    <property type="entry name" value="ANTI-SIGMA-F FACTOR RSBW-RELATED"/>
    <property type="match status" value="1"/>
</dbReference>
<comment type="caution">
    <text evidence="2">The sequence shown here is derived from an EMBL/GenBank/DDBJ whole genome shotgun (WGS) entry which is preliminary data.</text>
</comment>
<evidence type="ECO:0000313" key="3">
    <source>
        <dbReference type="Proteomes" id="UP001596058"/>
    </source>
</evidence>
<dbReference type="Gene3D" id="3.30.565.10">
    <property type="entry name" value="Histidine kinase-like ATPase, C-terminal domain"/>
    <property type="match status" value="1"/>
</dbReference>
<name>A0ABW1DCN4_9ACTN</name>
<sequence>MDHSTQHLSDEPSRALGLRTYRQPLGEGFPDLAPGLVMSTFRSRPVWGGMAWRQAFPGRADQSAPARRLVGRLLADTGRGEDAEWVTAELVNNALRHTRSGQERGFFVVEVLRGADVARIVVYDLGGGSVPDFSQTLGSLPGLAEHGRGLAGVAELAVRVGAVGDAVTGHAAWAELALTGETVPVVRACDAAGGAGRGLGSARSRELVPMPMFSGEVAAGERGVDACVGASLVGCEGDSGDLRAGPVGVALVSARRAGSHDGEEVGGEGTVGLAPALLGEGMVRQGADRVSPFGQESWARQALAGLRRDWSDWAFLVVGHRWLAMRGPQVVISAAGPEELRQALPPMALKCIPARSGSAMSVLGERSVAEPGLPVSTVSGLLGVESYEGWARPGTSPPSPASVSGVGGGVGAGLSGTLVTVPSLSGVVAAERSGTGTWAVATAEPVRVAWWPHGWPWGRGGGRSRAGARARDGDRRAGVGGPRHRRVRSKPTTVAAVGAA</sequence>
<gene>
    <name evidence="2" type="ORF">ACFPZ3_67015</name>
</gene>
<dbReference type="InterPro" id="IPR036890">
    <property type="entry name" value="HATPase_C_sf"/>
</dbReference>
<keyword evidence="3" id="KW-1185">Reference proteome</keyword>
<keyword evidence="2" id="KW-0067">ATP-binding</keyword>
<organism evidence="2 3">
    <name type="scientific">Nonomuraea insulae</name>
    <dbReference type="NCBI Taxonomy" id="1616787"/>
    <lineage>
        <taxon>Bacteria</taxon>
        <taxon>Bacillati</taxon>
        <taxon>Actinomycetota</taxon>
        <taxon>Actinomycetes</taxon>
        <taxon>Streptosporangiales</taxon>
        <taxon>Streptosporangiaceae</taxon>
        <taxon>Nonomuraea</taxon>
    </lineage>
</organism>
<dbReference type="Proteomes" id="UP001596058">
    <property type="component" value="Unassembled WGS sequence"/>
</dbReference>
<evidence type="ECO:0000313" key="2">
    <source>
        <dbReference type="EMBL" id="MFC5835351.1"/>
    </source>
</evidence>
<dbReference type="PANTHER" id="PTHR35526:SF3">
    <property type="entry name" value="ANTI-SIGMA-F FACTOR RSBW"/>
    <property type="match status" value="1"/>
</dbReference>